<evidence type="ECO:0000256" key="5">
    <source>
        <dbReference type="ARBA" id="ARBA00022679"/>
    </source>
</evidence>
<dbReference type="InterPro" id="IPR005675">
    <property type="entry name" value="Citramal_synthase"/>
</dbReference>
<sequence length="545" mass="59254">MNSQIGTIDSYESQLALISSLLSHKNMPKIQIYDTTLRDGAQGEGVNFSLEDKVLIAHRLDELGFDYVEGGYPLSNPKDAEFFQRIAAKPFKHARVCAFGMTRRRGMKPADDIGMKALLDSQAPVITIVGKTSDFHVTEVLGVSLDENLAMIRDTIAYLCGEGREVIYDAEHFFDGWKANPDYAAKTIQAAAEAGATIVVMCDTNGGTMPEEVAALTNEAAGKIDKPLGIHTHNDCDLAVANSLASIDAGTVHVQGTINGLGERCGNSDLVSVVANLALKKQGYEVLNGKGIEHLTELSRYVYEIANMHFRVNQPFVGPSAFAHKGGMHVHAVAKAASSYEHIDPAQVGNERRILVSELSGRSNIMALATKMNLQDDKSLMDQVLKQVVDLENKGYQFEAAEASFDLLVRKLAGTHTPHFELVQYHTSVVSRGGEPVTEATIKLIVNDNLLHEVAEGDGPVNALDAALRKALNGLFPSLNKMHLVDYKVRVINSDAATAASVRVVIESRDESDTWGTVGVHENVIEASWQALVDSIEYKLCKDIK</sequence>
<evidence type="ECO:0000256" key="7">
    <source>
        <dbReference type="ARBA" id="ARBA00048263"/>
    </source>
</evidence>
<dbReference type="InterPro" id="IPR054691">
    <property type="entry name" value="LeuA/HCS_post-cat"/>
</dbReference>
<dbReference type="Gene3D" id="3.30.160.270">
    <property type="match status" value="1"/>
</dbReference>
<dbReference type="UniPathway" id="UPA00047">
    <property type="reaction ID" value="UER00066"/>
</dbReference>
<evidence type="ECO:0000256" key="8">
    <source>
        <dbReference type="NCBIfam" id="TIGR00977"/>
    </source>
</evidence>
<dbReference type="SUPFAM" id="SSF110921">
    <property type="entry name" value="2-isopropylmalate synthase LeuA, allosteric (dimerisation) domain"/>
    <property type="match status" value="1"/>
</dbReference>
<reference evidence="11 12" key="1">
    <citation type="submission" date="2019-08" db="EMBL/GenBank/DDBJ databases">
        <title>Deep-cultivation of Planctomycetes and their phenomic and genomic characterization uncovers novel biology.</title>
        <authorList>
            <person name="Wiegand S."/>
            <person name="Jogler M."/>
            <person name="Boedeker C."/>
            <person name="Pinto D."/>
            <person name="Vollmers J."/>
            <person name="Rivas-Marin E."/>
            <person name="Kohn T."/>
            <person name="Peeters S.H."/>
            <person name="Heuer A."/>
            <person name="Rast P."/>
            <person name="Oberbeckmann S."/>
            <person name="Bunk B."/>
            <person name="Jeske O."/>
            <person name="Meyerdierks A."/>
            <person name="Storesund J.E."/>
            <person name="Kallscheuer N."/>
            <person name="Luecker S."/>
            <person name="Lage O.M."/>
            <person name="Pohl T."/>
            <person name="Merkel B.J."/>
            <person name="Hornburger P."/>
            <person name="Mueller R.-W."/>
            <person name="Bruemmer F."/>
            <person name="Labrenz M."/>
            <person name="Spormann A.M."/>
            <person name="Op den Camp H."/>
            <person name="Overmann J."/>
            <person name="Amann R."/>
            <person name="Jetten M.S.M."/>
            <person name="Mascher T."/>
            <person name="Medema M.H."/>
            <person name="Devos D.P."/>
            <person name="Kaster A.-K."/>
            <person name="Ovreas L."/>
            <person name="Rohde M."/>
            <person name="Galperin M.Y."/>
            <person name="Jogler C."/>
        </authorList>
    </citation>
    <scope>NUCLEOTIDE SEQUENCE [LARGE SCALE GENOMIC DNA]</scope>
    <source>
        <strain evidence="11 12">Pr1d</strain>
    </source>
</reference>
<dbReference type="CDD" id="cd07941">
    <property type="entry name" value="DRE_TIM_LeuA3"/>
    <property type="match status" value="1"/>
</dbReference>
<keyword evidence="11" id="KW-0012">Acyltransferase</keyword>
<dbReference type="KEGG" id="bgok:Pr1d_15020"/>
<dbReference type="Proteomes" id="UP000323917">
    <property type="component" value="Chromosome"/>
</dbReference>
<organism evidence="11 12">
    <name type="scientific">Bythopirellula goksoeyrii</name>
    <dbReference type="NCBI Taxonomy" id="1400387"/>
    <lineage>
        <taxon>Bacteria</taxon>
        <taxon>Pseudomonadati</taxon>
        <taxon>Planctomycetota</taxon>
        <taxon>Planctomycetia</taxon>
        <taxon>Pirellulales</taxon>
        <taxon>Lacipirellulaceae</taxon>
        <taxon>Bythopirellula</taxon>
    </lineage>
</organism>
<dbReference type="Gene3D" id="1.10.238.260">
    <property type="match status" value="1"/>
</dbReference>
<dbReference type="Pfam" id="PF00682">
    <property type="entry name" value="HMGL-like"/>
    <property type="match status" value="1"/>
</dbReference>
<protein>
    <recommendedName>
        <fullName evidence="8">Citramalate synthase</fullName>
        <ecNumber evidence="8">2.3.3.21</ecNumber>
    </recommendedName>
</protein>
<dbReference type="GO" id="GO:0003852">
    <property type="term" value="F:2-isopropylmalate synthase activity"/>
    <property type="evidence" value="ECO:0007669"/>
    <property type="project" value="InterPro"/>
</dbReference>
<dbReference type="EMBL" id="CP042913">
    <property type="protein sequence ID" value="QEG34229.1"/>
    <property type="molecule type" value="Genomic_DNA"/>
</dbReference>
<dbReference type="SMART" id="SM00917">
    <property type="entry name" value="LeuA_dimer"/>
    <property type="match status" value="1"/>
</dbReference>
<evidence type="ECO:0000256" key="9">
    <source>
        <dbReference type="RuleBase" id="RU003523"/>
    </source>
</evidence>
<dbReference type="GO" id="GO:0009098">
    <property type="term" value="P:L-leucine biosynthetic process"/>
    <property type="evidence" value="ECO:0007669"/>
    <property type="project" value="InterPro"/>
</dbReference>
<comment type="pathway">
    <text evidence="1">Amino-acid biosynthesis; L-isoleucine biosynthesis; 2-oxobutanoate from pyruvate: step 1/3.</text>
</comment>
<dbReference type="Pfam" id="PF22617">
    <property type="entry name" value="HCS_D2"/>
    <property type="match status" value="1"/>
</dbReference>
<dbReference type="NCBIfam" id="TIGR00977">
    <property type="entry name" value="citramal_synth"/>
    <property type="match status" value="1"/>
</dbReference>
<name>A0A5B9Q945_9BACT</name>
<dbReference type="PANTHER" id="PTHR43538:SF1">
    <property type="entry name" value="(R)-CITRAMALATE SYNTHASE"/>
    <property type="match status" value="1"/>
</dbReference>
<proteinExistence type="inferred from homology"/>
<dbReference type="EC" id="2.3.3.21" evidence="8"/>
<comment type="catalytic activity">
    <reaction evidence="7">
        <text>pyruvate + acetyl-CoA + H2O = (3R)-citramalate + CoA + H(+)</text>
        <dbReference type="Rhea" id="RHEA:19045"/>
        <dbReference type="ChEBI" id="CHEBI:15361"/>
        <dbReference type="ChEBI" id="CHEBI:15377"/>
        <dbReference type="ChEBI" id="CHEBI:15378"/>
        <dbReference type="ChEBI" id="CHEBI:30934"/>
        <dbReference type="ChEBI" id="CHEBI:57287"/>
        <dbReference type="ChEBI" id="CHEBI:57288"/>
        <dbReference type="EC" id="2.3.3.21"/>
    </reaction>
</comment>
<keyword evidence="3" id="KW-0028">Amino-acid biosynthesis</keyword>
<dbReference type="Gene3D" id="3.20.20.70">
    <property type="entry name" value="Aldolase class I"/>
    <property type="match status" value="1"/>
</dbReference>
<evidence type="ECO:0000259" key="10">
    <source>
        <dbReference type="PROSITE" id="PS50991"/>
    </source>
</evidence>
<dbReference type="InterPro" id="IPR036230">
    <property type="entry name" value="LeuA_allosteric_dom_sf"/>
</dbReference>
<keyword evidence="12" id="KW-1185">Reference proteome</keyword>
<dbReference type="SUPFAM" id="SSF51569">
    <property type="entry name" value="Aldolase"/>
    <property type="match status" value="1"/>
</dbReference>
<evidence type="ECO:0000313" key="11">
    <source>
        <dbReference type="EMBL" id="QEG34229.1"/>
    </source>
</evidence>
<dbReference type="GO" id="GO:0043714">
    <property type="term" value="F:(R)-citramalate synthase activity"/>
    <property type="evidence" value="ECO:0007669"/>
    <property type="project" value="UniProtKB-UniRule"/>
</dbReference>
<evidence type="ECO:0000256" key="1">
    <source>
        <dbReference type="ARBA" id="ARBA00004743"/>
    </source>
</evidence>
<evidence type="ECO:0000256" key="2">
    <source>
        <dbReference type="ARBA" id="ARBA00006154"/>
    </source>
</evidence>
<feature type="domain" description="Pyruvate carboxyltransferase" evidence="10">
    <location>
        <begin position="30"/>
        <end position="296"/>
    </location>
</feature>
<evidence type="ECO:0000256" key="4">
    <source>
        <dbReference type="ARBA" id="ARBA00022624"/>
    </source>
</evidence>
<accession>A0A5B9Q945</accession>
<dbReference type="Pfam" id="PF08502">
    <property type="entry name" value="LeuA_dimer"/>
    <property type="match status" value="1"/>
</dbReference>
<keyword evidence="4" id="KW-0412">Isoleucine biosynthesis</keyword>
<evidence type="ECO:0000256" key="3">
    <source>
        <dbReference type="ARBA" id="ARBA00022605"/>
    </source>
</evidence>
<dbReference type="GO" id="GO:0009097">
    <property type="term" value="P:isoleucine biosynthetic process"/>
    <property type="evidence" value="ECO:0007669"/>
    <property type="project" value="UniProtKB-UniRule"/>
</dbReference>
<dbReference type="PROSITE" id="PS50991">
    <property type="entry name" value="PYR_CT"/>
    <property type="match status" value="1"/>
</dbReference>
<dbReference type="InterPro" id="IPR013709">
    <property type="entry name" value="2-isopropylmalate_synth_dimer"/>
</dbReference>
<dbReference type="PANTHER" id="PTHR43538">
    <property type="entry name" value="ALPHA-IPM SYNTHASE/HOMOCITRATE SYNTHASE"/>
    <property type="match status" value="1"/>
</dbReference>
<dbReference type="InterPro" id="IPR002034">
    <property type="entry name" value="AIPM/Hcit_synth_CS"/>
</dbReference>
<dbReference type="AlphaFoldDB" id="A0A5B9Q945"/>
<keyword evidence="5 9" id="KW-0808">Transferase</keyword>
<evidence type="ECO:0000256" key="6">
    <source>
        <dbReference type="ARBA" id="ARBA00023304"/>
    </source>
</evidence>
<comment type="similarity">
    <text evidence="2 9">Belongs to the alpha-IPM synthase/homocitrate synthase family.</text>
</comment>
<keyword evidence="6" id="KW-0100">Branched-chain amino acid biosynthesis</keyword>
<gene>
    <name evidence="11" type="primary">leuA_1</name>
    <name evidence="11" type="ORF">Pr1d_15020</name>
</gene>
<dbReference type="InterPro" id="IPR000891">
    <property type="entry name" value="PYR_CT"/>
</dbReference>
<evidence type="ECO:0000313" key="12">
    <source>
        <dbReference type="Proteomes" id="UP000323917"/>
    </source>
</evidence>
<dbReference type="PROSITE" id="PS00815">
    <property type="entry name" value="AIPM_HOMOCIT_SYNTH_1"/>
    <property type="match status" value="1"/>
</dbReference>
<dbReference type="InterPro" id="IPR013785">
    <property type="entry name" value="Aldolase_TIM"/>
</dbReference>